<dbReference type="InParanoid" id="A0A165CI71"/>
<evidence type="ECO:0000259" key="2">
    <source>
        <dbReference type="Pfam" id="PF20151"/>
    </source>
</evidence>
<keyword evidence="1" id="KW-1133">Transmembrane helix</keyword>
<feature type="domain" description="DUF6533" evidence="2">
    <location>
        <begin position="1"/>
        <end position="39"/>
    </location>
</feature>
<dbReference type="Pfam" id="PF20151">
    <property type="entry name" value="DUF6533"/>
    <property type="match status" value="1"/>
</dbReference>
<accession>A0A165CI71</accession>
<organism evidence="3 4">
    <name type="scientific">Laetiporus sulphureus 93-53</name>
    <dbReference type="NCBI Taxonomy" id="1314785"/>
    <lineage>
        <taxon>Eukaryota</taxon>
        <taxon>Fungi</taxon>
        <taxon>Dikarya</taxon>
        <taxon>Basidiomycota</taxon>
        <taxon>Agaricomycotina</taxon>
        <taxon>Agaricomycetes</taxon>
        <taxon>Polyporales</taxon>
        <taxon>Laetiporus</taxon>
    </lineage>
</organism>
<evidence type="ECO:0000256" key="1">
    <source>
        <dbReference type="SAM" id="Phobius"/>
    </source>
</evidence>
<dbReference type="AlphaFoldDB" id="A0A165CI71"/>
<keyword evidence="4" id="KW-1185">Reference proteome</keyword>
<proteinExistence type="predicted"/>
<dbReference type="Proteomes" id="UP000076871">
    <property type="component" value="Unassembled WGS sequence"/>
</dbReference>
<reference evidence="3 4" key="1">
    <citation type="journal article" date="2016" name="Mol. Biol. Evol.">
        <title>Comparative Genomics of Early-Diverging Mushroom-Forming Fungi Provides Insights into the Origins of Lignocellulose Decay Capabilities.</title>
        <authorList>
            <person name="Nagy L.G."/>
            <person name="Riley R."/>
            <person name="Tritt A."/>
            <person name="Adam C."/>
            <person name="Daum C."/>
            <person name="Floudas D."/>
            <person name="Sun H."/>
            <person name="Yadav J.S."/>
            <person name="Pangilinan J."/>
            <person name="Larsson K.H."/>
            <person name="Matsuura K."/>
            <person name="Barry K."/>
            <person name="Labutti K."/>
            <person name="Kuo R."/>
            <person name="Ohm R.A."/>
            <person name="Bhattacharya S.S."/>
            <person name="Shirouzu T."/>
            <person name="Yoshinaga Y."/>
            <person name="Martin F.M."/>
            <person name="Grigoriev I.V."/>
            <person name="Hibbett D.S."/>
        </authorList>
    </citation>
    <scope>NUCLEOTIDE SEQUENCE [LARGE SCALE GENOMIC DNA]</scope>
    <source>
        <strain evidence="3 4">93-53</strain>
    </source>
</reference>
<feature type="transmembrane region" description="Helical" evidence="1">
    <location>
        <begin position="88"/>
        <end position="107"/>
    </location>
</feature>
<name>A0A165CI71_9APHY</name>
<sequence>IVILLYDYMLTIDQEIRYVWNSRLSVAKVFFYLNRFTMLGFALMSINELEDDIFSAASLCQFYGNASRCYQCSSFSALRVYATSDRSWTLAALTLTIGLVPFFTNVVR</sequence>
<keyword evidence="1" id="KW-0812">Transmembrane</keyword>
<keyword evidence="1" id="KW-0472">Membrane</keyword>
<dbReference type="InterPro" id="IPR045340">
    <property type="entry name" value="DUF6533"/>
</dbReference>
<dbReference type="EMBL" id="KV427649">
    <property type="protein sequence ID" value="KZT02857.1"/>
    <property type="molecule type" value="Genomic_DNA"/>
</dbReference>
<dbReference type="GeneID" id="63821939"/>
<gene>
    <name evidence="3" type="ORF">LAESUDRAFT_661092</name>
</gene>
<dbReference type="RefSeq" id="XP_040760597.1">
    <property type="nucleotide sequence ID" value="XM_040904909.1"/>
</dbReference>
<evidence type="ECO:0000313" key="4">
    <source>
        <dbReference type="Proteomes" id="UP000076871"/>
    </source>
</evidence>
<evidence type="ECO:0000313" key="3">
    <source>
        <dbReference type="EMBL" id="KZT02857.1"/>
    </source>
</evidence>
<feature type="non-terminal residue" evidence="3">
    <location>
        <position position="1"/>
    </location>
</feature>
<dbReference type="OrthoDB" id="2803882at2759"/>
<protein>
    <recommendedName>
        <fullName evidence="2">DUF6533 domain-containing protein</fullName>
    </recommendedName>
</protein>
<feature type="transmembrane region" description="Helical" evidence="1">
    <location>
        <begin position="29"/>
        <end position="46"/>
    </location>
</feature>